<evidence type="ECO:0000313" key="1">
    <source>
        <dbReference type="EMBL" id="MBC9246047.1"/>
    </source>
</evidence>
<keyword evidence="2" id="KW-1185">Reference proteome</keyword>
<dbReference type="AlphaFoldDB" id="A0A926GCZ5"/>
<comment type="caution">
    <text evidence="1">The sequence shown here is derived from an EMBL/GenBank/DDBJ whole genome shotgun (WGS) entry which is preliminary data.</text>
</comment>
<accession>A0A926GCZ5</accession>
<proteinExistence type="predicted"/>
<dbReference type="EMBL" id="JACOQL010000001">
    <property type="protein sequence ID" value="MBC9246047.1"/>
    <property type="molecule type" value="Genomic_DNA"/>
</dbReference>
<reference evidence="1" key="1">
    <citation type="submission" date="2020-08" db="EMBL/GenBank/DDBJ databases">
        <title>Paracoccus amoyensis sp. nov., isolated from the surface seawater at coast of Xiamen, Fujian.</title>
        <authorList>
            <person name="Lyu L."/>
        </authorList>
    </citation>
    <scope>NUCLEOTIDE SEQUENCE</scope>
    <source>
        <strain evidence="1">11-3</strain>
    </source>
</reference>
<dbReference type="Proteomes" id="UP000608594">
    <property type="component" value="Unassembled WGS sequence"/>
</dbReference>
<protein>
    <submittedName>
        <fullName evidence="1">Uncharacterized protein</fullName>
    </submittedName>
</protein>
<gene>
    <name evidence="1" type="ORF">H4P12_04830</name>
</gene>
<sequence length="135" mass="15933">MMEIDTGLNRRVEALRFDRARKRLLERLLAEPQAENLSGRQRSSLTDWVEMLWNEAEPILQADHHVMLQRYILIQMTRHKWADHPLYSSYAARMIGQPSDDWDLVDGIAAVYRNVVAARFLRIEIVQFIEREAKT</sequence>
<dbReference type="RefSeq" id="WP_187792412.1">
    <property type="nucleotide sequence ID" value="NZ_JACOQL010000001.1"/>
</dbReference>
<organism evidence="1 2">
    <name type="scientific">Paracoccus amoyensis</name>
    <dbReference type="NCBI Taxonomy" id="2760093"/>
    <lineage>
        <taxon>Bacteria</taxon>
        <taxon>Pseudomonadati</taxon>
        <taxon>Pseudomonadota</taxon>
        <taxon>Alphaproteobacteria</taxon>
        <taxon>Rhodobacterales</taxon>
        <taxon>Paracoccaceae</taxon>
        <taxon>Paracoccus</taxon>
    </lineage>
</organism>
<name>A0A926GCZ5_9RHOB</name>
<evidence type="ECO:0000313" key="2">
    <source>
        <dbReference type="Proteomes" id="UP000608594"/>
    </source>
</evidence>